<dbReference type="InterPro" id="IPR001810">
    <property type="entry name" value="F-box_dom"/>
</dbReference>
<evidence type="ECO:0000313" key="2">
    <source>
        <dbReference type="EMBL" id="CDH55979.1"/>
    </source>
</evidence>
<organism evidence="2 3">
    <name type="scientific">Lichtheimia corymbifera JMRC:FSU:9682</name>
    <dbReference type="NCBI Taxonomy" id="1263082"/>
    <lineage>
        <taxon>Eukaryota</taxon>
        <taxon>Fungi</taxon>
        <taxon>Fungi incertae sedis</taxon>
        <taxon>Mucoromycota</taxon>
        <taxon>Mucoromycotina</taxon>
        <taxon>Mucoromycetes</taxon>
        <taxon>Mucorales</taxon>
        <taxon>Lichtheimiaceae</taxon>
        <taxon>Lichtheimia</taxon>
    </lineage>
</organism>
<comment type="caution">
    <text evidence="2">The sequence shown here is derived from an EMBL/GenBank/DDBJ whole genome shotgun (WGS) entry which is preliminary data.</text>
</comment>
<dbReference type="SUPFAM" id="SSF81383">
    <property type="entry name" value="F-box domain"/>
    <property type="match status" value="1"/>
</dbReference>
<feature type="domain" description="F-box" evidence="1">
    <location>
        <begin position="21"/>
        <end position="67"/>
    </location>
</feature>
<dbReference type="SMART" id="SM00256">
    <property type="entry name" value="FBOX"/>
    <property type="match status" value="1"/>
</dbReference>
<evidence type="ECO:0000313" key="3">
    <source>
        <dbReference type="Proteomes" id="UP000027586"/>
    </source>
</evidence>
<accession>A0A068S146</accession>
<dbReference type="VEuPathDB" id="FungiDB:LCOR_07072.1"/>
<sequence>MKVTSFPCPSPPPSPCCSSGSHHIYRLPFELWLLILSFVAPTDLHHVRQLCRMFQCVCDQPQLWKHLNIGHNHQTYYWRVDHIKAIVTPHTASFIRSIHIEHAGDAIIQFLIKACPLLEDLTVYSWQTISHHALKHHHHPMMRRFRLIGHNIQQEKGPLNFAAIGTNAVARFITSCPRLEEFHLVAKAPIHLPSLCRALVDTGVTSTALESLTLTTAALHGVPLSSDWRQLLLRACPRLSHLKLMPVHGNNGSLPPLVILMDE</sequence>
<dbReference type="InterPro" id="IPR036047">
    <property type="entry name" value="F-box-like_dom_sf"/>
</dbReference>
<proteinExistence type="predicted"/>
<dbReference type="PANTHER" id="PTHR38926">
    <property type="entry name" value="F-BOX DOMAIN CONTAINING PROTEIN, EXPRESSED"/>
    <property type="match status" value="1"/>
</dbReference>
<name>A0A068S146_9FUNG</name>
<dbReference type="EMBL" id="CBTN010000034">
    <property type="protein sequence ID" value="CDH55979.1"/>
    <property type="molecule type" value="Genomic_DNA"/>
</dbReference>
<evidence type="ECO:0000259" key="1">
    <source>
        <dbReference type="PROSITE" id="PS50181"/>
    </source>
</evidence>
<dbReference type="OrthoDB" id="550575at2759"/>
<dbReference type="Proteomes" id="UP000027586">
    <property type="component" value="Unassembled WGS sequence"/>
</dbReference>
<protein>
    <recommendedName>
        <fullName evidence="1">F-box domain-containing protein</fullName>
    </recommendedName>
</protein>
<dbReference type="Gene3D" id="3.80.10.10">
    <property type="entry name" value="Ribonuclease Inhibitor"/>
    <property type="match status" value="1"/>
</dbReference>
<gene>
    <name evidence="2" type="ORF">LCOR_07072.1</name>
</gene>
<keyword evidence="3" id="KW-1185">Reference proteome</keyword>
<reference evidence="2" key="1">
    <citation type="submission" date="2013-08" db="EMBL/GenBank/DDBJ databases">
        <title>Gene expansion shapes genome architecture in the human pathogen Lichtheimia corymbifera: an evolutionary genomics analysis in the ancient terrestrial Mucorales (Mucoromycotina).</title>
        <authorList>
            <person name="Schwartze V.U."/>
            <person name="Winter S."/>
            <person name="Shelest E."/>
            <person name="Marcet-Houben M."/>
            <person name="Horn F."/>
            <person name="Wehner S."/>
            <person name="Hoffmann K."/>
            <person name="Riege K."/>
            <person name="Sammeth M."/>
            <person name="Nowrousian M."/>
            <person name="Valiante V."/>
            <person name="Linde J."/>
            <person name="Jacobsen I.D."/>
            <person name="Marz M."/>
            <person name="Brakhage A.A."/>
            <person name="Gabaldon T."/>
            <person name="Bocker S."/>
            <person name="Voigt K."/>
        </authorList>
    </citation>
    <scope>NUCLEOTIDE SEQUENCE [LARGE SCALE GENOMIC DNA]</scope>
    <source>
        <strain evidence="2">FSU 9682</strain>
    </source>
</reference>
<dbReference type="PANTHER" id="PTHR38926:SF5">
    <property type="entry name" value="F-BOX AND LEUCINE-RICH REPEAT PROTEIN 6"/>
    <property type="match status" value="1"/>
</dbReference>
<dbReference type="AlphaFoldDB" id="A0A068S146"/>
<dbReference type="Pfam" id="PF12937">
    <property type="entry name" value="F-box-like"/>
    <property type="match status" value="1"/>
</dbReference>
<dbReference type="InterPro" id="IPR032675">
    <property type="entry name" value="LRR_dom_sf"/>
</dbReference>
<dbReference type="PROSITE" id="PS50181">
    <property type="entry name" value="FBOX"/>
    <property type="match status" value="1"/>
</dbReference>